<dbReference type="InterPro" id="IPR036908">
    <property type="entry name" value="RlpA-like_sf"/>
</dbReference>
<dbReference type="Pfam" id="PF03330">
    <property type="entry name" value="DPBB_1"/>
    <property type="match status" value="1"/>
</dbReference>
<dbReference type="SUPFAM" id="SSF51735">
    <property type="entry name" value="NAD(P)-binding Rossmann-fold domains"/>
    <property type="match status" value="1"/>
</dbReference>
<accession>A0AAD5VM82</accession>
<dbReference type="SUPFAM" id="SSF50685">
    <property type="entry name" value="Barwin-like endoglucanases"/>
    <property type="match status" value="1"/>
</dbReference>
<feature type="domain" description="RlpA-like protein double-psi beta-barrel" evidence="5">
    <location>
        <begin position="146"/>
        <end position="237"/>
    </location>
</feature>
<dbReference type="Proteomes" id="UP001213000">
    <property type="component" value="Unassembled WGS sequence"/>
</dbReference>
<evidence type="ECO:0000259" key="5">
    <source>
        <dbReference type="Pfam" id="PF03330"/>
    </source>
</evidence>
<dbReference type="Gene3D" id="2.40.40.10">
    <property type="entry name" value="RlpA-like domain"/>
    <property type="match status" value="1"/>
</dbReference>
<gene>
    <name evidence="6" type="ORF">NP233_g8548</name>
</gene>
<feature type="region of interest" description="Disordered" evidence="2">
    <location>
        <begin position="73"/>
        <end position="119"/>
    </location>
</feature>
<dbReference type="InterPro" id="IPR051477">
    <property type="entry name" value="Expansin_CellWall"/>
</dbReference>
<evidence type="ECO:0000313" key="6">
    <source>
        <dbReference type="EMBL" id="KAJ3564057.1"/>
    </source>
</evidence>
<proteinExistence type="predicted"/>
<dbReference type="AlphaFoldDB" id="A0AAD5VM82"/>
<dbReference type="Pfam" id="PF01370">
    <property type="entry name" value="Epimerase"/>
    <property type="match status" value="1"/>
</dbReference>
<feature type="signal peptide" evidence="3">
    <location>
        <begin position="1"/>
        <end position="19"/>
    </location>
</feature>
<dbReference type="InterPro" id="IPR001509">
    <property type="entry name" value="Epimerase_deHydtase"/>
</dbReference>
<dbReference type="PANTHER" id="PTHR31836:SF24">
    <property type="entry name" value="RLPA-LIKE PROTEIN DOUBLE-PSI BETA-BARREL DOMAIN-CONTAINING PROTEIN"/>
    <property type="match status" value="1"/>
</dbReference>
<dbReference type="CDD" id="cd22191">
    <property type="entry name" value="DPBB_RlpA_EXP_N-like"/>
    <property type="match status" value="1"/>
</dbReference>
<evidence type="ECO:0000256" key="1">
    <source>
        <dbReference type="ARBA" id="ARBA00022729"/>
    </source>
</evidence>
<reference evidence="6" key="1">
    <citation type="submission" date="2022-07" db="EMBL/GenBank/DDBJ databases">
        <title>Genome Sequence of Leucocoprinus birnbaumii.</title>
        <authorList>
            <person name="Buettner E."/>
        </authorList>
    </citation>
    <scope>NUCLEOTIDE SEQUENCE</scope>
    <source>
        <strain evidence="6">VT141</strain>
    </source>
</reference>
<dbReference type="InterPro" id="IPR036291">
    <property type="entry name" value="NAD(P)-bd_dom_sf"/>
</dbReference>
<evidence type="ECO:0000313" key="7">
    <source>
        <dbReference type="Proteomes" id="UP001213000"/>
    </source>
</evidence>
<dbReference type="InterPro" id="IPR009009">
    <property type="entry name" value="RlpA-like_DPBB"/>
</dbReference>
<keyword evidence="7" id="KW-1185">Reference proteome</keyword>
<protein>
    <submittedName>
        <fullName evidence="6">Uncharacterized protein</fullName>
    </submittedName>
</protein>
<dbReference type="PANTHER" id="PTHR31836">
    <property type="match status" value="1"/>
</dbReference>
<feature type="domain" description="NAD-dependent epimerase/dehydratase" evidence="4">
    <location>
        <begin position="275"/>
        <end position="315"/>
    </location>
</feature>
<name>A0AAD5VM82_9AGAR</name>
<sequence length="685" mass="72827">MFNFASLSVLALALSSVSGLVIPRVPSPDASNWSSSLEDYATYHGRYLSYGCQNKHSDVQFFDKCCHPLTAGSQPDPSCGSSTSTSPTSESDDGDDGDCDDSDDTDDSDNSDSSSTSDVAKVANVDVSAKTSASDSTSGYNTGGFATFFYQGGNAGACGTVHSDSDLVAAMDVDLYGDTGRKSSLCGKRVQITNTNNGKSVTVVVADACPTCKNSKSIDLSVGAFTKIATEEQGMVPSKFSPNYERSTLADVPLNIHPLFTRGYQTDMNTTLQRILVVGGNGFIGSAVCKAAIARGIQVTSVSSSGQPYRTAKGHTPAWANKVLTKLSIPTVYRSLLPFLFHIHHSNGPLSTAISTVDISRFESRDSVLFYVDWQRGDALDPQSFAHILPEVSGVVHTLGTLFEDADGAYKRAIRSGDVPGLFSSFLRNVVTGGSGGNPLEKHQQRGVQMKRGTYEVMNRDSALRVCEAFVTSKSSLGAASNVPRPFVYISAEDIFRPVIPARYIETKREAEKGIEEMMSNSPDFRGVYIRPTVLFDLSATIHAKVPRTLPTPSGVLRSIGSLFPQSLGKNDQMRNSGVKSTAASEEEVLRDLNSTIPKPSSGSLSGSGAFKASSPFESMANALEIPPIHVDHVADAIMVALDSRSGVRGVVGVRRMRELIGWSQSEGTASGDVGAKAVDARTGL</sequence>
<comment type="caution">
    <text evidence="6">The sequence shown here is derived from an EMBL/GenBank/DDBJ whole genome shotgun (WGS) entry which is preliminary data.</text>
</comment>
<evidence type="ECO:0000256" key="3">
    <source>
        <dbReference type="SAM" id="SignalP"/>
    </source>
</evidence>
<keyword evidence="1 3" id="KW-0732">Signal</keyword>
<feature type="compositionally biased region" description="Low complexity" evidence="2">
    <location>
        <begin position="75"/>
        <end position="89"/>
    </location>
</feature>
<feature type="compositionally biased region" description="Acidic residues" evidence="2">
    <location>
        <begin position="90"/>
        <end position="110"/>
    </location>
</feature>
<dbReference type="Gene3D" id="3.40.50.720">
    <property type="entry name" value="NAD(P)-binding Rossmann-like Domain"/>
    <property type="match status" value="1"/>
</dbReference>
<feature type="chain" id="PRO_5041948491" evidence="3">
    <location>
        <begin position="20"/>
        <end position="685"/>
    </location>
</feature>
<evidence type="ECO:0000259" key="4">
    <source>
        <dbReference type="Pfam" id="PF01370"/>
    </source>
</evidence>
<evidence type="ECO:0000256" key="2">
    <source>
        <dbReference type="SAM" id="MobiDB-lite"/>
    </source>
</evidence>
<dbReference type="EMBL" id="JANIEX010000699">
    <property type="protein sequence ID" value="KAJ3564057.1"/>
    <property type="molecule type" value="Genomic_DNA"/>
</dbReference>
<organism evidence="6 7">
    <name type="scientific">Leucocoprinus birnbaumii</name>
    <dbReference type="NCBI Taxonomy" id="56174"/>
    <lineage>
        <taxon>Eukaryota</taxon>
        <taxon>Fungi</taxon>
        <taxon>Dikarya</taxon>
        <taxon>Basidiomycota</taxon>
        <taxon>Agaricomycotina</taxon>
        <taxon>Agaricomycetes</taxon>
        <taxon>Agaricomycetidae</taxon>
        <taxon>Agaricales</taxon>
        <taxon>Agaricineae</taxon>
        <taxon>Agaricaceae</taxon>
        <taxon>Leucocoprinus</taxon>
    </lineage>
</organism>